<dbReference type="GO" id="GO:0008610">
    <property type="term" value="P:lipid biosynthetic process"/>
    <property type="evidence" value="ECO:0007669"/>
    <property type="project" value="UniProtKB-ARBA"/>
</dbReference>
<gene>
    <name evidence="5" type="ORF">Ari01nite_69910</name>
</gene>
<dbReference type="PROSITE" id="PS50075">
    <property type="entry name" value="CARRIER"/>
    <property type="match status" value="1"/>
</dbReference>
<dbReference type="InterPro" id="IPR000873">
    <property type="entry name" value="AMP-dep_synth/lig_dom"/>
</dbReference>
<dbReference type="GO" id="GO:0009239">
    <property type="term" value="P:enterobactin biosynthetic process"/>
    <property type="evidence" value="ECO:0007669"/>
    <property type="project" value="TreeGrafter"/>
</dbReference>
<keyword evidence="6" id="KW-1185">Reference proteome</keyword>
<dbReference type="Gene3D" id="3.40.50.1820">
    <property type="entry name" value="alpha/beta hydrolase"/>
    <property type="match status" value="1"/>
</dbReference>
<dbReference type="SMART" id="SM00823">
    <property type="entry name" value="PKS_PP"/>
    <property type="match status" value="1"/>
</dbReference>
<dbReference type="Gene3D" id="3.30.559.30">
    <property type="entry name" value="Nonribosomal peptide synthetase, condensation domain"/>
    <property type="match status" value="1"/>
</dbReference>
<evidence type="ECO:0000313" key="5">
    <source>
        <dbReference type="EMBL" id="GIE99526.1"/>
    </source>
</evidence>
<evidence type="ECO:0000313" key="6">
    <source>
        <dbReference type="Proteomes" id="UP000636960"/>
    </source>
</evidence>
<dbReference type="EMBL" id="BOMV01000073">
    <property type="protein sequence ID" value="GIE99526.1"/>
    <property type="molecule type" value="Genomic_DNA"/>
</dbReference>
<protein>
    <recommendedName>
        <fullName evidence="4">Carrier domain-containing protein</fullName>
    </recommendedName>
</protein>
<dbReference type="InterPro" id="IPR001242">
    <property type="entry name" value="Condensation_dom"/>
</dbReference>
<dbReference type="Gene3D" id="3.40.50.980">
    <property type="match status" value="1"/>
</dbReference>
<evidence type="ECO:0000256" key="1">
    <source>
        <dbReference type="ARBA" id="ARBA00001957"/>
    </source>
</evidence>
<dbReference type="CDD" id="cd19531">
    <property type="entry name" value="LCL_NRPS-like"/>
    <property type="match status" value="1"/>
</dbReference>
<dbReference type="SUPFAM" id="SSF56801">
    <property type="entry name" value="Acetyl-CoA synthetase-like"/>
    <property type="match status" value="1"/>
</dbReference>
<accession>A0A919K286</accession>
<name>A0A919K286_9ACTN</name>
<dbReference type="GO" id="GO:0047527">
    <property type="term" value="F:2,3-dihydroxybenzoate-serine ligase activity"/>
    <property type="evidence" value="ECO:0007669"/>
    <property type="project" value="TreeGrafter"/>
</dbReference>
<comment type="caution">
    <text evidence="5">The sequence shown here is derived from an EMBL/GenBank/DDBJ whole genome shotgun (WGS) entry which is preliminary data.</text>
</comment>
<dbReference type="Pfam" id="PF13193">
    <property type="entry name" value="AMP-binding_C"/>
    <property type="match status" value="1"/>
</dbReference>
<comment type="cofactor">
    <cofactor evidence="1">
        <name>pantetheine 4'-phosphate</name>
        <dbReference type="ChEBI" id="CHEBI:47942"/>
    </cofactor>
</comment>
<dbReference type="InterPro" id="IPR009081">
    <property type="entry name" value="PP-bd_ACP"/>
</dbReference>
<dbReference type="InterPro" id="IPR042099">
    <property type="entry name" value="ANL_N_sf"/>
</dbReference>
<dbReference type="GO" id="GO:0043041">
    <property type="term" value="P:amino acid activation for nonribosomal peptide biosynthetic process"/>
    <property type="evidence" value="ECO:0007669"/>
    <property type="project" value="TreeGrafter"/>
</dbReference>
<sequence>MTAGFVSDDLRARVDALPPQKRALFERLLAERSRPGVHELSVTQQGLWFLDRVLPRSPLYTIAWRCELRGPLDAGAFERAVNATVARHETLRTRFGLIDGRPAQLVAPELVLRVPVEDLSATPGQQRETLLDGRIEELTADGFDLSHGPLLRVTVFRLAAERHVVLLLANHIVFDYVSTDIFLAEVVRGYDALVTGREPDLPALPMQYGDFARWQRRHLSGDRLAALTRYWTDRLAGADGVPDLPTDRPRPAVQSFRGAGHVFAVPAEVMEPLRALAQRERVTLFMVYLATFQTLLHRYSAAAAVSVGVAVDARTRPELRPLIGFFINSVVVRTDVSGNPSFRDLLDRVRRACLEAYEHQDLPFDQVVEAVAPARSLSHNPLFQVTCALDEPVSLGLAGGGVEVIALDAVHTGQAKFDLSFGGTLHGGAAQVRVDFNRDLFDEATVARMGRHFVALLATVGRDARQPIDRLRLTDDRERSAVLGWGIPEALPRPDVIDAFARQAAAHPDTPVLVDGELRLSYRELAERVAATAARLTGDGIRTGDVVGIDLPRGADQLVLVLATLQAGATVAPASGPAPTGPTSAGPAPAQAGRLVACRTRTAGTTGAARTVEVTRAALAAAVAGYARALGPRPGDRIAWLAEPGSPEAVETIGLAVSTGATLHPVPAPTAAGLAEAARLGAVTMALLPGVLARQVDAETLTRLRSAVAIGEGRPGAAHAGLVTAYGTAETGPVAWTMAGPDETGAVQLGRPAPGSRVYVLDDRLEPQPVGVHGEVYLGGPGLARGYHDSPRATAGAFRPDPFAGEPGARMVRTGDRARWRADGTLEYGGRIGRPWSDAAGRPLPCLRIAAVVGTHPAVADAVVVNLRRRHADPVLTAYVVAHADCVAPDLRELQRFLAAALPDYLIPGAVVAVPRLPSGPTGRLDLAALAPPDAEVAGRRPALPRNATERVLAGAWARVLGASDVGADDSFFDLGGHSLLAVQLLAYVGELFGLELELSLLFQAVTPAALAAELAGRLGGADRLETTATAVEAVLTMSEEELAARLAETDAAPEEIP</sequence>
<dbReference type="InterPro" id="IPR036736">
    <property type="entry name" value="ACP-like_sf"/>
</dbReference>
<evidence type="ECO:0000256" key="2">
    <source>
        <dbReference type="ARBA" id="ARBA00022450"/>
    </source>
</evidence>
<keyword evidence="3" id="KW-0597">Phosphoprotein</keyword>
<dbReference type="GO" id="GO:0005829">
    <property type="term" value="C:cytosol"/>
    <property type="evidence" value="ECO:0007669"/>
    <property type="project" value="TreeGrafter"/>
</dbReference>
<dbReference type="GO" id="GO:0009366">
    <property type="term" value="C:enterobactin synthetase complex"/>
    <property type="evidence" value="ECO:0007669"/>
    <property type="project" value="TreeGrafter"/>
</dbReference>
<dbReference type="Proteomes" id="UP000636960">
    <property type="component" value="Unassembled WGS sequence"/>
</dbReference>
<dbReference type="PANTHER" id="PTHR45527">
    <property type="entry name" value="NONRIBOSOMAL PEPTIDE SYNTHETASE"/>
    <property type="match status" value="1"/>
</dbReference>
<dbReference type="InterPro" id="IPR023213">
    <property type="entry name" value="CAT-like_dom_sf"/>
</dbReference>
<organism evidence="5 6">
    <name type="scientific">Paractinoplanes rishiriensis</name>
    <dbReference type="NCBI Taxonomy" id="1050105"/>
    <lineage>
        <taxon>Bacteria</taxon>
        <taxon>Bacillati</taxon>
        <taxon>Actinomycetota</taxon>
        <taxon>Actinomycetes</taxon>
        <taxon>Micromonosporales</taxon>
        <taxon>Micromonosporaceae</taxon>
        <taxon>Paractinoplanes</taxon>
    </lineage>
</organism>
<dbReference type="GO" id="GO:0031177">
    <property type="term" value="F:phosphopantetheine binding"/>
    <property type="evidence" value="ECO:0007669"/>
    <property type="project" value="InterPro"/>
</dbReference>
<evidence type="ECO:0000259" key="4">
    <source>
        <dbReference type="PROSITE" id="PS50075"/>
    </source>
</evidence>
<proteinExistence type="predicted"/>
<dbReference type="SUPFAM" id="SSF47336">
    <property type="entry name" value="ACP-like"/>
    <property type="match status" value="1"/>
</dbReference>
<dbReference type="PANTHER" id="PTHR45527:SF1">
    <property type="entry name" value="FATTY ACID SYNTHASE"/>
    <property type="match status" value="1"/>
</dbReference>
<dbReference type="AlphaFoldDB" id="A0A919K286"/>
<evidence type="ECO:0000256" key="3">
    <source>
        <dbReference type="ARBA" id="ARBA00022553"/>
    </source>
</evidence>
<feature type="domain" description="Carrier" evidence="4">
    <location>
        <begin position="944"/>
        <end position="1019"/>
    </location>
</feature>
<dbReference type="SUPFAM" id="SSF52777">
    <property type="entry name" value="CoA-dependent acyltransferases"/>
    <property type="match status" value="2"/>
</dbReference>
<dbReference type="InterPro" id="IPR029058">
    <property type="entry name" value="AB_hydrolase_fold"/>
</dbReference>
<dbReference type="InterPro" id="IPR045851">
    <property type="entry name" value="AMP-bd_C_sf"/>
</dbReference>
<reference evidence="5" key="1">
    <citation type="submission" date="2021-01" db="EMBL/GenBank/DDBJ databases">
        <title>Whole genome shotgun sequence of Actinoplanes rishiriensis NBRC 108556.</title>
        <authorList>
            <person name="Komaki H."/>
            <person name="Tamura T."/>
        </authorList>
    </citation>
    <scope>NUCLEOTIDE SEQUENCE</scope>
    <source>
        <strain evidence="5">NBRC 108556</strain>
    </source>
</reference>
<keyword evidence="2" id="KW-0596">Phosphopantetheine</keyword>
<dbReference type="Pfam" id="PF00668">
    <property type="entry name" value="Condensation"/>
    <property type="match status" value="1"/>
</dbReference>
<dbReference type="Gene3D" id="3.30.300.30">
    <property type="match status" value="1"/>
</dbReference>
<dbReference type="Pfam" id="PF00501">
    <property type="entry name" value="AMP-binding"/>
    <property type="match status" value="2"/>
</dbReference>
<dbReference type="Gene3D" id="3.40.50.12780">
    <property type="entry name" value="N-terminal domain of ligase-like"/>
    <property type="match status" value="1"/>
</dbReference>
<dbReference type="InterPro" id="IPR025110">
    <property type="entry name" value="AMP-bd_C"/>
</dbReference>
<dbReference type="Gene3D" id="3.30.559.10">
    <property type="entry name" value="Chloramphenicol acetyltransferase-like domain"/>
    <property type="match status" value="1"/>
</dbReference>
<dbReference type="Pfam" id="PF00550">
    <property type="entry name" value="PP-binding"/>
    <property type="match status" value="1"/>
</dbReference>
<dbReference type="InterPro" id="IPR020806">
    <property type="entry name" value="PKS_PP-bd"/>
</dbReference>
<dbReference type="RefSeq" id="WP_203786512.1">
    <property type="nucleotide sequence ID" value="NZ_BOMV01000073.1"/>
</dbReference>